<keyword evidence="3" id="KW-1185">Reference proteome</keyword>
<dbReference type="PANTHER" id="PTHR42899">
    <property type="entry name" value="SPERMATOGENESIS-ASSOCIATED PROTEIN 20"/>
    <property type="match status" value="1"/>
</dbReference>
<dbReference type="Gene3D" id="3.40.30.10">
    <property type="entry name" value="Glutaredoxin"/>
    <property type="match status" value="1"/>
</dbReference>
<dbReference type="PANTHER" id="PTHR42899:SF1">
    <property type="entry name" value="SPERMATOGENESIS-ASSOCIATED PROTEIN 20"/>
    <property type="match status" value="1"/>
</dbReference>
<accession>A0A7W6HH10</accession>
<evidence type="ECO:0000313" key="3">
    <source>
        <dbReference type="Proteomes" id="UP000588647"/>
    </source>
</evidence>
<evidence type="ECO:0000313" key="2">
    <source>
        <dbReference type="EMBL" id="MBB4005095.1"/>
    </source>
</evidence>
<comment type="caution">
    <text evidence="2">The sequence shown here is derived from an EMBL/GenBank/DDBJ whole genome shotgun (WGS) entry which is preliminary data.</text>
</comment>
<proteinExistence type="predicted"/>
<dbReference type="EMBL" id="JACIEM010000006">
    <property type="protein sequence ID" value="MBB4005095.1"/>
    <property type="molecule type" value="Genomic_DNA"/>
</dbReference>
<dbReference type="Pfam" id="PF03190">
    <property type="entry name" value="Thioredox_DsbH"/>
    <property type="match status" value="1"/>
</dbReference>
<dbReference type="InterPro" id="IPR036249">
    <property type="entry name" value="Thioredoxin-like_sf"/>
</dbReference>
<evidence type="ECO:0000259" key="1">
    <source>
        <dbReference type="Pfam" id="PF03190"/>
    </source>
</evidence>
<dbReference type="Gene3D" id="1.50.10.10">
    <property type="match status" value="1"/>
</dbReference>
<feature type="domain" description="Spermatogenesis-associated protein 20-like TRX" evidence="1">
    <location>
        <begin position="7"/>
        <end position="167"/>
    </location>
</feature>
<dbReference type="InterPro" id="IPR004879">
    <property type="entry name" value="Ssp411-like_TRX"/>
</dbReference>
<dbReference type="PIRSF" id="PIRSF006402">
    <property type="entry name" value="UCP006402_thioredoxin"/>
    <property type="match status" value="1"/>
</dbReference>
<organism evidence="2 3">
    <name type="scientific">Aurantimonas endophytica</name>
    <dbReference type="NCBI Taxonomy" id="1522175"/>
    <lineage>
        <taxon>Bacteria</taxon>
        <taxon>Pseudomonadati</taxon>
        <taxon>Pseudomonadota</taxon>
        <taxon>Alphaproteobacteria</taxon>
        <taxon>Hyphomicrobiales</taxon>
        <taxon>Aurantimonadaceae</taxon>
        <taxon>Aurantimonas</taxon>
    </lineage>
</organism>
<dbReference type="InterPro" id="IPR024705">
    <property type="entry name" value="Ssp411"/>
</dbReference>
<dbReference type="SUPFAM" id="SSF52833">
    <property type="entry name" value="Thioredoxin-like"/>
    <property type="match status" value="1"/>
</dbReference>
<dbReference type="RefSeq" id="WP_183210692.1">
    <property type="nucleotide sequence ID" value="NZ_JAAAMM010000006.1"/>
</dbReference>
<dbReference type="GO" id="GO:0005975">
    <property type="term" value="P:carbohydrate metabolic process"/>
    <property type="evidence" value="ECO:0007669"/>
    <property type="project" value="InterPro"/>
</dbReference>
<dbReference type="SUPFAM" id="SSF48208">
    <property type="entry name" value="Six-hairpin glycosidases"/>
    <property type="match status" value="1"/>
</dbReference>
<reference evidence="2 3" key="1">
    <citation type="submission" date="2020-08" db="EMBL/GenBank/DDBJ databases">
        <title>Genomic Encyclopedia of Type Strains, Phase IV (KMG-IV): sequencing the most valuable type-strain genomes for metagenomic binning, comparative biology and taxonomic classification.</title>
        <authorList>
            <person name="Goeker M."/>
        </authorList>
    </citation>
    <scope>NUCLEOTIDE SEQUENCE [LARGE SCALE GENOMIC DNA]</scope>
    <source>
        <strain evidence="2 3">DSM 103570</strain>
    </source>
</reference>
<dbReference type="InterPro" id="IPR008928">
    <property type="entry name" value="6-hairpin_glycosidase_sf"/>
</dbReference>
<dbReference type="AlphaFoldDB" id="A0A7W6HH10"/>
<protein>
    <recommendedName>
        <fullName evidence="1">Spermatogenesis-associated protein 20-like TRX domain-containing protein</fullName>
    </recommendedName>
</protein>
<name>A0A7W6HH10_9HYPH</name>
<dbReference type="InterPro" id="IPR012341">
    <property type="entry name" value="6hp_glycosidase-like_sf"/>
</dbReference>
<dbReference type="Proteomes" id="UP000588647">
    <property type="component" value="Unassembled WGS sequence"/>
</dbReference>
<sequence length="676" mass="73086">MSDQTGNRLADAVSPYLIQHKDNPVHWREWSDAALEEARDLDRPILLSVGYAACHWCHVMAHESFEDPAVAAVMNRLYVNVKVDREERPEIDQLYMTALQAMGEQGGWPLTMFLTPDGRPFFGGTYFPKRASHGRPGFVQLLEAVGTAWRDRRDELDGSATAILDRLSGFLSTTAEAGRLDSLAVAPAAGRVIQLTDPVLGGFRGAPKFPNAPYMEVLARSSFEGGPAEHRDAFLRTLRSLSCGGIYDHVGGGLHRYATDERWLVPHFEKMLYDNAQFLRHLGWAYRATGDALFRTRIDETVDWLAREMRVAGGGLAASLDADSLDAAGHPEEGAFYVWTEEEVDDVLGGSDAAFKRAYGVTPSGNWEGKSILHRLHPGATSADPDFAEARNRLLDARAERTRPGRDDKVLADWNGMAIRALAEAARATGNPLALELARDAFAFVSNHMVIDGRLRHAARDGRTAGLALSTDFGTLIQAAVALFATTLDSAYLDRASFFAAELERWHADGTGGHYLNPSDSTDVPIRLRGDHDEAVPGGTAAVIEGLSMLAQSTGSIEIAERAEQAALLAAGRLGEGAGGAPGIVSAAGRLRRGSELCIIGDPSNHGFVAMVDLARARVDLDRLDLITDAPEKLPANLPLAAIHPSRLPAAYICEDRVCRAPVYDATALQALLGEG</sequence>
<gene>
    <name evidence="2" type="ORF">GGR03_004194</name>
</gene>
<dbReference type="CDD" id="cd02955">
    <property type="entry name" value="SSP411"/>
    <property type="match status" value="1"/>
</dbReference>